<accession>A0A4Z1J6X3</accession>
<name>A0A4Z1J6X3_9HELO</name>
<proteinExistence type="predicted"/>
<keyword evidence="2" id="KW-1185">Reference proteome</keyword>
<organism evidence="1 2">
    <name type="scientific">Botrytis elliptica</name>
    <dbReference type="NCBI Taxonomy" id="278938"/>
    <lineage>
        <taxon>Eukaryota</taxon>
        <taxon>Fungi</taxon>
        <taxon>Dikarya</taxon>
        <taxon>Ascomycota</taxon>
        <taxon>Pezizomycotina</taxon>
        <taxon>Leotiomycetes</taxon>
        <taxon>Helotiales</taxon>
        <taxon>Sclerotiniaceae</taxon>
        <taxon>Botrytis</taxon>
    </lineage>
</organism>
<comment type="caution">
    <text evidence="1">The sequence shown here is derived from an EMBL/GenBank/DDBJ whole genome shotgun (WGS) entry which is preliminary data.</text>
</comment>
<reference evidence="1 2" key="1">
    <citation type="submission" date="2017-12" db="EMBL/GenBank/DDBJ databases">
        <title>Comparative genomics of Botrytis spp.</title>
        <authorList>
            <person name="Valero-Jimenez C.A."/>
            <person name="Tapia P."/>
            <person name="Veloso J."/>
            <person name="Silva-Moreno E."/>
            <person name="Staats M."/>
            <person name="Valdes J.H."/>
            <person name="Van Kan J.A.L."/>
        </authorList>
    </citation>
    <scope>NUCLEOTIDE SEQUENCE [LARGE SCALE GENOMIC DNA]</scope>
    <source>
        <strain evidence="1 2">Be9601</strain>
    </source>
</reference>
<protein>
    <submittedName>
        <fullName evidence="1">Uncharacterized protein</fullName>
    </submittedName>
</protein>
<evidence type="ECO:0000313" key="1">
    <source>
        <dbReference type="EMBL" id="TGO69449.1"/>
    </source>
</evidence>
<sequence length="73" mass="8265">MKWSFDSEALVSRNGLVPEFRLWIFVITWFSVLINYEELPRQANVADECVSHPTIDHVDGLNSIASEVLNMGG</sequence>
<dbReference type="Proteomes" id="UP000297229">
    <property type="component" value="Unassembled WGS sequence"/>
</dbReference>
<dbReference type="EMBL" id="PQXM01000772">
    <property type="protein sequence ID" value="TGO69449.1"/>
    <property type="molecule type" value="Genomic_DNA"/>
</dbReference>
<dbReference type="AlphaFoldDB" id="A0A4Z1J6X3"/>
<gene>
    <name evidence="1" type="ORF">BELL_0774g00030</name>
</gene>
<evidence type="ECO:0000313" key="2">
    <source>
        <dbReference type="Proteomes" id="UP000297229"/>
    </source>
</evidence>